<evidence type="ECO:0000313" key="1">
    <source>
        <dbReference type="EMBL" id="KAK9146635.1"/>
    </source>
</evidence>
<proteinExistence type="predicted"/>
<protein>
    <submittedName>
        <fullName evidence="1">Uncharacterized protein</fullName>
    </submittedName>
</protein>
<reference evidence="1 2" key="1">
    <citation type="submission" date="2024-01" db="EMBL/GenBank/DDBJ databases">
        <title>Genome assemblies of Stephania.</title>
        <authorList>
            <person name="Yang L."/>
        </authorList>
    </citation>
    <scope>NUCLEOTIDE SEQUENCE [LARGE SCALE GENOMIC DNA]</scope>
    <source>
        <strain evidence="1">QJT</strain>
        <tissue evidence="1">Leaf</tissue>
    </source>
</reference>
<dbReference type="Proteomes" id="UP001417504">
    <property type="component" value="Unassembled WGS sequence"/>
</dbReference>
<dbReference type="AlphaFoldDB" id="A0AAP0PM24"/>
<name>A0AAP0PM24_9MAGN</name>
<evidence type="ECO:0000313" key="2">
    <source>
        <dbReference type="Proteomes" id="UP001417504"/>
    </source>
</evidence>
<sequence length="53" mass="6496">MRRVWRFHIFNLDLIVIIVKKEREGNFLFSCSYISFFDGFNLLPWQVELGLMR</sequence>
<organism evidence="1 2">
    <name type="scientific">Stephania japonica</name>
    <dbReference type="NCBI Taxonomy" id="461633"/>
    <lineage>
        <taxon>Eukaryota</taxon>
        <taxon>Viridiplantae</taxon>
        <taxon>Streptophyta</taxon>
        <taxon>Embryophyta</taxon>
        <taxon>Tracheophyta</taxon>
        <taxon>Spermatophyta</taxon>
        <taxon>Magnoliopsida</taxon>
        <taxon>Ranunculales</taxon>
        <taxon>Menispermaceae</taxon>
        <taxon>Menispermoideae</taxon>
        <taxon>Cissampelideae</taxon>
        <taxon>Stephania</taxon>
    </lineage>
</organism>
<gene>
    <name evidence="1" type="ORF">Sjap_006538</name>
</gene>
<accession>A0AAP0PM24</accession>
<comment type="caution">
    <text evidence="1">The sequence shown here is derived from an EMBL/GenBank/DDBJ whole genome shotgun (WGS) entry which is preliminary data.</text>
</comment>
<keyword evidence="2" id="KW-1185">Reference proteome</keyword>
<dbReference type="EMBL" id="JBBNAE010000002">
    <property type="protein sequence ID" value="KAK9146635.1"/>
    <property type="molecule type" value="Genomic_DNA"/>
</dbReference>